<dbReference type="InterPro" id="IPR025332">
    <property type="entry name" value="DUF4238"/>
</dbReference>
<gene>
    <name evidence="1" type="ORF">FKG95_28970</name>
</gene>
<dbReference type="RefSeq" id="WP_142899959.1">
    <property type="nucleotide sequence ID" value="NZ_ML660073.1"/>
</dbReference>
<organism evidence="1 2">
    <name type="scientific">Denitrobaculum tricleocarpae</name>
    <dbReference type="NCBI Taxonomy" id="2591009"/>
    <lineage>
        <taxon>Bacteria</taxon>
        <taxon>Pseudomonadati</taxon>
        <taxon>Pseudomonadota</taxon>
        <taxon>Alphaproteobacteria</taxon>
        <taxon>Rhodospirillales</taxon>
        <taxon>Rhodospirillaceae</taxon>
        <taxon>Denitrobaculum</taxon>
    </lineage>
</organism>
<keyword evidence="2" id="KW-1185">Reference proteome</keyword>
<dbReference type="Proteomes" id="UP000315252">
    <property type="component" value="Unassembled WGS sequence"/>
</dbReference>
<sequence length="314" mass="36345">MTRTKKQHFVPRFYLSNFTNDEGKLWTHDSLKNTLRQTTPDKTAYEKNFYSPVNEDGSRSDFIEDSLSKIEGVTSKIIPDLLSLKALDQETKSDFAIFLATMFSRSPAQLRQIAAFYGEVADWVGTQSIETENRRKEEEGQLTEQDIKFQEFIRNKENYEMSVDRRVGLMAFKQSENLAAIMVKMNWTFEVSDTQELLTSDNPVFWIDAGPDPVSNTYGFGLKHPQAVIPFPLSSSVILRLDWFGSDDWTKHRLSKRKAKLANQYQAKHKDRHLYFKNRSEGFRKLGMKYSEPIQQLQSGRKSPNISVVRKLTS</sequence>
<dbReference type="OrthoDB" id="5918636at2"/>
<evidence type="ECO:0000313" key="2">
    <source>
        <dbReference type="Proteomes" id="UP000315252"/>
    </source>
</evidence>
<dbReference type="AlphaFoldDB" id="A0A545STQ6"/>
<evidence type="ECO:0000313" key="1">
    <source>
        <dbReference type="EMBL" id="TQV68337.1"/>
    </source>
</evidence>
<dbReference type="Pfam" id="PF14022">
    <property type="entry name" value="DUF4238"/>
    <property type="match status" value="1"/>
</dbReference>
<protein>
    <submittedName>
        <fullName evidence="1">DUF4238 domain-containing protein</fullName>
    </submittedName>
</protein>
<comment type="caution">
    <text evidence="1">The sequence shown here is derived from an EMBL/GenBank/DDBJ whole genome shotgun (WGS) entry which is preliminary data.</text>
</comment>
<reference evidence="1 2" key="1">
    <citation type="submission" date="2019-06" db="EMBL/GenBank/DDBJ databases">
        <title>Whole genome sequence for Rhodospirillaceae sp. R148.</title>
        <authorList>
            <person name="Wang G."/>
        </authorList>
    </citation>
    <scope>NUCLEOTIDE SEQUENCE [LARGE SCALE GENOMIC DNA]</scope>
    <source>
        <strain evidence="1 2">R148</strain>
    </source>
</reference>
<dbReference type="EMBL" id="VHSH01000022">
    <property type="protein sequence ID" value="TQV68337.1"/>
    <property type="molecule type" value="Genomic_DNA"/>
</dbReference>
<proteinExistence type="predicted"/>
<accession>A0A545STQ6</accession>
<name>A0A545STQ6_9PROT</name>